<sequence>MIMIININLYFSYFFVNIYLIWNDKRDQLIYNLFGDHDFWNQADKQTFFAIMDKAFEAGANFFDTADVYPPGGKKLASYARRFFFV</sequence>
<dbReference type="Proteomes" id="UP000198956">
    <property type="component" value="Unassembled WGS sequence"/>
</dbReference>
<accession>A0A1G7WBX4</accession>
<name>A0A1G7WBX4_ANETH</name>
<evidence type="ECO:0000259" key="2">
    <source>
        <dbReference type="Pfam" id="PF00248"/>
    </source>
</evidence>
<protein>
    <submittedName>
        <fullName evidence="3">Aldo/keto reductase family protein</fullName>
    </submittedName>
</protein>
<proteinExistence type="predicted"/>
<reference evidence="3 4" key="1">
    <citation type="submission" date="2016-10" db="EMBL/GenBank/DDBJ databases">
        <authorList>
            <person name="de Groot N.N."/>
        </authorList>
    </citation>
    <scope>NUCLEOTIDE SEQUENCE [LARGE SCALE GENOMIC DNA]</scope>
    <source>
        <strain evidence="3 4">L 420-91</strain>
    </source>
</reference>
<feature type="transmembrane region" description="Helical" evidence="1">
    <location>
        <begin position="6"/>
        <end position="22"/>
    </location>
</feature>
<evidence type="ECO:0000256" key="1">
    <source>
        <dbReference type="SAM" id="Phobius"/>
    </source>
</evidence>
<gene>
    <name evidence="3" type="ORF">SAMN04489735_1001134</name>
</gene>
<dbReference type="Pfam" id="PF00248">
    <property type="entry name" value="Aldo_ket_red"/>
    <property type="match status" value="1"/>
</dbReference>
<keyword evidence="1" id="KW-1133">Transmembrane helix</keyword>
<dbReference type="AlphaFoldDB" id="A0A1G7WBX4"/>
<dbReference type="InterPro" id="IPR023210">
    <property type="entry name" value="NADP_OxRdtase_dom"/>
</dbReference>
<dbReference type="InterPro" id="IPR036812">
    <property type="entry name" value="NAD(P)_OxRdtase_dom_sf"/>
</dbReference>
<evidence type="ECO:0000313" key="3">
    <source>
        <dbReference type="EMBL" id="SDG69475.1"/>
    </source>
</evidence>
<dbReference type="EMBL" id="FNDE01000001">
    <property type="protein sequence ID" value="SDG69475.1"/>
    <property type="molecule type" value="Genomic_DNA"/>
</dbReference>
<keyword evidence="1" id="KW-0812">Transmembrane</keyword>
<feature type="domain" description="NADP-dependent oxidoreductase" evidence="2">
    <location>
        <begin position="40"/>
        <end position="72"/>
    </location>
</feature>
<evidence type="ECO:0000313" key="4">
    <source>
        <dbReference type="Proteomes" id="UP000198956"/>
    </source>
</evidence>
<dbReference type="Gene3D" id="3.20.20.100">
    <property type="entry name" value="NADP-dependent oxidoreductase domain"/>
    <property type="match status" value="1"/>
</dbReference>
<keyword evidence="1" id="KW-0472">Membrane</keyword>
<organism evidence="3 4">
    <name type="scientific">Aneurinibacillus thermoaerophilus</name>
    <dbReference type="NCBI Taxonomy" id="143495"/>
    <lineage>
        <taxon>Bacteria</taxon>
        <taxon>Bacillati</taxon>
        <taxon>Bacillota</taxon>
        <taxon>Bacilli</taxon>
        <taxon>Bacillales</taxon>
        <taxon>Paenibacillaceae</taxon>
        <taxon>Aneurinibacillus group</taxon>
        <taxon>Aneurinibacillus</taxon>
    </lineage>
</organism>
<dbReference type="SUPFAM" id="SSF51430">
    <property type="entry name" value="NAD(P)-linked oxidoreductase"/>
    <property type="match status" value="1"/>
</dbReference>